<name>A0A934V4A0_9PSEU</name>
<dbReference type="InterPro" id="IPR000064">
    <property type="entry name" value="NLP_P60_dom"/>
</dbReference>
<dbReference type="PANTHER" id="PTHR47053">
    <property type="entry name" value="MUREIN DD-ENDOPEPTIDASE MEPH-RELATED"/>
    <property type="match status" value="1"/>
</dbReference>
<feature type="compositionally biased region" description="Polar residues" evidence="6">
    <location>
        <begin position="167"/>
        <end position="180"/>
    </location>
</feature>
<dbReference type="Gene3D" id="3.90.1720.10">
    <property type="entry name" value="endopeptidase domain like (from Nostoc punctiforme)"/>
    <property type="match status" value="1"/>
</dbReference>
<keyword evidence="5" id="KW-0175">Coiled coil</keyword>
<dbReference type="Proteomes" id="UP000635245">
    <property type="component" value="Unassembled WGS sequence"/>
</dbReference>
<evidence type="ECO:0000313" key="8">
    <source>
        <dbReference type="EMBL" id="MBK1783895.1"/>
    </source>
</evidence>
<dbReference type="EMBL" id="JAENJH010000001">
    <property type="protein sequence ID" value="MBK1783895.1"/>
    <property type="molecule type" value="Genomic_DNA"/>
</dbReference>
<evidence type="ECO:0000259" key="7">
    <source>
        <dbReference type="PROSITE" id="PS51935"/>
    </source>
</evidence>
<dbReference type="InterPro" id="IPR051202">
    <property type="entry name" value="Peptidase_C40"/>
</dbReference>
<reference evidence="8" key="1">
    <citation type="submission" date="2020-12" db="EMBL/GenBank/DDBJ databases">
        <title>Prauserella sp. ASG 168, a novel actinomycete isolated from cave rock.</title>
        <authorList>
            <person name="Suriyachadkun C."/>
        </authorList>
    </citation>
    <scope>NUCLEOTIDE SEQUENCE</scope>
    <source>
        <strain evidence="8">ASG 168</strain>
    </source>
</reference>
<evidence type="ECO:0000256" key="5">
    <source>
        <dbReference type="SAM" id="Coils"/>
    </source>
</evidence>
<feature type="region of interest" description="Disordered" evidence="6">
    <location>
        <begin position="1"/>
        <end position="33"/>
    </location>
</feature>
<feature type="coiled-coil region" evidence="5">
    <location>
        <begin position="134"/>
        <end position="161"/>
    </location>
</feature>
<evidence type="ECO:0000256" key="6">
    <source>
        <dbReference type="SAM" id="MobiDB-lite"/>
    </source>
</evidence>
<comment type="similarity">
    <text evidence="1">Belongs to the peptidase C40 family.</text>
</comment>
<dbReference type="InterPro" id="IPR038765">
    <property type="entry name" value="Papain-like_cys_pep_sf"/>
</dbReference>
<keyword evidence="9" id="KW-1185">Reference proteome</keyword>
<sequence>MQRYQELGAEAAKADEDMLQAEQELTDKQGQRDRADAALAEATRAVELARRDELRFRGEVDDLTAASFQTGRISRWSAVLTSDSRRDFLERMSALGVLADNNEQNLSRLGDVTDRADAARAAAARAQRTAADATTAAQDAVDELDRRREQLDTQIAEVRTALGALSDSEQSSLQTVQDTGSYAGPPGAANDALQAALAKRGSAYVWAAQGPDTFDCSGLTSWAYAQAGVNIPRTSRQQWYAGRAASLDALVPGDLLFFDDGTGNPDTIHHVGMFVGDGKMIDAPTEGQVVDVRSMEGDGHLLGARRIAG</sequence>
<accession>A0A934V4A0</accession>
<proteinExistence type="inferred from homology"/>
<evidence type="ECO:0000256" key="3">
    <source>
        <dbReference type="ARBA" id="ARBA00022801"/>
    </source>
</evidence>
<keyword evidence="3" id="KW-0378">Hydrolase</keyword>
<organism evidence="8 9">
    <name type="scientific">Prauserella cavernicola</name>
    <dbReference type="NCBI Taxonomy" id="2800127"/>
    <lineage>
        <taxon>Bacteria</taxon>
        <taxon>Bacillati</taxon>
        <taxon>Actinomycetota</taxon>
        <taxon>Actinomycetes</taxon>
        <taxon>Pseudonocardiales</taxon>
        <taxon>Pseudonocardiaceae</taxon>
        <taxon>Prauserella</taxon>
    </lineage>
</organism>
<protein>
    <submittedName>
        <fullName evidence="8">C40 family peptidase</fullName>
    </submittedName>
</protein>
<feature type="region of interest" description="Disordered" evidence="6">
    <location>
        <begin position="166"/>
        <end position="187"/>
    </location>
</feature>
<dbReference type="SUPFAM" id="SSF54001">
    <property type="entry name" value="Cysteine proteinases"/>
    <property type="match status" value="1"/>
</dbReference>
<dbReference type="AlphaFoldDB" id="A0A934V4A0"/>
<evidence type="ECO:0000313" key="9">
    <source>
        <dbReference type="Proteomes" id="UP000635245"/>
    </source>
</evidence>
<evidence type="ECO:0000256" key="4">
    <source>
        <dbReference type="ARBA" id="ARBA00022807"/>
    </source>
</evidence>
<evidence type="ECO:0000256" key="1">
    <source>
        <dbReference type="ARBA" id="ARBA00007074"/>
    </source>
</evidence>
<evidence type="ECO:0000256" key="2">
    <source>
        <dbReference type="ARBA" id="ARBA00022670"/>
    </source>
</evidence>
<dbReference type="GO" id="GO:0006508">
    <property type="term" value="P:proteolysis"/>
    <property type="evidence" value="ECO:0007669"/>
    <property type="project" value="UniProtKB-KW"/>
</dbReference>
<dbReference type="GO" id="GO:0008234">
    <property type="term" value="F:cysteine-type peptidase activity"/>
    <property type="evidence" value="ECO:0007669"/>
    <property type="project" value="UniProtKB-KW"/>
</dbReference>
<keyword evidence="2" id="KW-0645">Protease</keyword>
<keyword evidence="4" id="KW-0788">Thiol protease</keyword>
<dbReference type="PROSITE" id="PS51935">
    <property type="entry name" value="NLPC_P60"/>
    <property type="match status" value="1"/>
</dbReference>
<gene>
    <name evidence="8" type="ORF">JHE00_06090</name>
</gene>
<dbReference type="Pfam" id="PF00877">
    <property type="entry name" value="NLPC_P60"/>
    <property type="match status" value="1"/>
</dbReference>
<feature type="domain" description="NlpC/P60" evidence="7">
    <location>
        <begin position="186"/>
        <end position="309"/>
    </location>
</feature>
<dbReference type="PANTHER" id="PTHR47053:SF1">
    <property type="entry name" value="MUREIN DD-ENDOPEPTIDASE MEPH-RELATED"/>
    <property type="match status" value="1"/>
</dbReference>
<comment type="caution">
    <text evidence="8">The sequence shown here is derived from an EMBL/GenBank/DDBJ whole genome shotgun (WGS) entry which is preliminary data.</text>
</comment>